<keyword evidence="1" id="KW-1133">Transmembrane helix</keyword>
<accession>A0ABD1N7V4</accession>
<reference evidence="2 3" key="1">
    <citation type="submission" date="2024-08" db="EMBL/GenBank/DDBJ databases">
        <title>Insights into the chromosomal genome structure of Flemingia macrophylla.</title>
        <authorList>
            <person name="Ding Y."/>
            <person name="Zhao Y."/>
            <person name="Bi W."/>
            <person name="Wu M."/>
            <person name="Zhao G."/>
            <person name="Gong Y."/>
            <person name="Li W."/>
            <person name="Zhang P."/>
        </authorList>
    </citation>
    <scope>NUCLEOTIDE SEQUENCE [LARGE SCALE GENOMIC DNA]</scope>
    <source>
        <strain evidence="2">DYQJB</strain>
        <tissue evidence="2">Leaf</tissue>
    </source>
</reference>
<protein>
    <submittedName>
        <fullName evidence="2">Uncharacterized protein</fullName>
    </submittedName>
</protein>
<dbReference type="AlphaFoldDB" id="A0ABD1N7V4"/>
<feature type="transmembrane region" description="Helical" evidence="1">
    <location>
        <begin position="21"/>
        <end position="39"/>
    </location>
</feature>
<proteinExistence type="predicted"/>
<keyword evidence="1" id="KW-0472">Membrane</keyword>
<keyword evidence="1" id="KW-0812">Transmembrane</keyword>
<gene>
    <name evidence="2" type="ORF">Fmac_005467</name>
</gene>
<keyword evidence="3" id="KW-1185">Reference proteome</keyword>
<name>A0ABD1N7V4_9FABA</name>
<organism evidence="2 3">
    <name type="scientific">Flemingia macrophylla</name>
    <dbReference type="NCBI Taxonomy" id="520843"/>
    <lineage>
        <taxon>Eukaryota</taxon>
        <taxon>Viridiplantae</taxon>
        <taxon>Streptophyta</taxon>
        <taxon>Embryophyta</taxon>
        <taxon>Tracheophyta</taxon>
        <taxon>Spermatophyta</taxon>
        <taxon>Magnoliopsida</taxon>
        <taxon>eudicotyledons</taxon>
        <taxon>Gunneridae</taxon>
        <taxon>Pentapetalae</taxon>
        <taxon>rosids</taxon>
        <taxon>fabids</taxon>
        <taxon>Fabales</taxon>
        <taxon>Fabaceae</taxon>
        <taxon>Papilionoideae</taxon>
        <taxon>50 kb inversion clade</taxon>
        <taxon>NPAAA clade</taxon>
        <taxon>indigoferoid/millettioid clade</taxon>
        <taxon>Phaseoleae</taxon>
        <taxon>Flemingia</taxon>
    </lineage>
</organism>
<evidence type="ECO:0000313" key="2">
    <source>
        <dbReference type="EMBL" id="KAL2344182.1"/>
    </source>
</evidence>
<evidence type="ECO:0000256" key="1">
    <source>
        <dbReference type="SAM" id="Phobius"/>
    </source>
</evidence>
<evidence type="ECO:0000313" key="3">
    <source>
        <dbReference type="Proteomes" id="UP001603857"/>
    </source>
</evidence>
<dbReference type="EMBL" id="JBGMDY010000002">
    <property type="protein sequence ID" value="KAL2344182.1"/>
    <property type="molecule type" value="Genomic_DNA"/>
</dbReference>
<dbReference type="Proteomes" id="UP001603857">
    <property type="component" value="Unassembled WGS sequence"/>
</dbReference>
<sequence length="60" mass="6701">MNVHIRMDKNCILVLFKTNLPNLYLLVMITGTLIMKSAFHGNDKIGLLLIAACSTPLKLM</sequence>
<comment type="caution">
    <text evidence="2">The sequence shown here is derived from an EMBL/GenBank/DDBJ whole genome shotgun (WGS) entry which is preliminary data.</text>
</comment>